<dbReference type="InterPro" id="IPR031832">
    <property type="entry name" value="DUF4747"/>
</dbReference>
<reference evidence="1 2" key="1">
    <citation type="submission" date="2011-12" db="EMBL/GenBank/DDBJ databases">
        <title>Whole genome shotgun sequence of Gordonia effusa NBRC 100432.</title>
        <authorList>
            <person name="Yoshida I."/>
            <person name="Takarada H."/>
            <person name="Hosoyama A."/>
            <person name="Tsuchikane K."/>
            <person name="Katsumata H."/>
            <person name="Yamazaki S."/>
            <person name="Fujita N."/>
        </authorList>
    </citation>
    <scope>NUCLEOTIDE SEQUENCE [LARGE SCALE GENOMIC DNA]</scope>
    <source>
        <strain evidence="1 2">NBRC 100432</strain>
    </source>
</reference>
<dbReference type="Pfam" id="PF15931">
    <property type="entry name" value="DUF4747"/>
    <property type="match status" value="1"/>
</dbReference>
<dbReference type="OrthoDB" id="9984685at2"/>
<gene>
    <name evidence="1" type="ORF">GOEFS_124_00420</name>
</gene>
<protein>
    <submittedName>
        <fullName evidence="1">Uncharacterized protein</fullName>
    </submittedName>
</protein>
<name>H0R6K9_9ACTN</name>
<sequence length="301" mass="32928">MNDDAFGAAENNPTARAYAHTLGVAQVETYGLHAPATVEDAVRSTWSAPLSVSHYNRDWFLSTILDTTNAGYFGRIGFVREGEINTLDFDPSIGDFVEGEASAGVAIPFFLAQTGRLSYQVLTGQVAERTFLKVFAKLMNSAPGLVFEWKVAELSSEIDYGEWRKNFQQIESFDFTLERPNPHYGDDDLIESFIEGTKLEYLRLAGKAEGDAVDDDSDLYRQALDHVMRNYGRATITGIDGAGQESKWRKLKRAPGRALARFNSQGPEPAAGIAELQRAAVAPLPAGTQALPPDDQDDVAG</sequence>
<organism evidence="1 2">
    <name type="scientific">Gordonia effusa NBRC 100432</name>
    <dbReference type="NCBI Taxonomy" id="1077974"/>
    <lineage>
        <taxon>Bacteria</taxon>
        <taxon>Bacillati</taxon>
        <taxon>Actinomycetota</taxon>
        <taxon>Actinomycetes</taxon>
        <taxon>Mycobacteriales</taxon>
        <taxon>Gordoniaceae</taxon>
        <taxon>Gordonia</taxon>
    </lineage>
</organism>
<evidence type="ECO:0000313" key="1">
    <source>
        <dbReference type="EMBL" id="GAB20710.1"/>
    </source>
</evidence>
<dbReference type="AlphaFoldDB" id="H0R6K9"/>
<dbReference type="RefSeq" id="WP_007320045.1">
    <property type="nucleotide sequence ID" value="NZ_BAEH01000124.1"/>
</dbReference>
<dbReference type="Proteomes" id="UP000035034">
    <property type="component" value="Unassembled WGS sequence"/>
</dbReference>
<dbReference type="EMBL" id="BAEH01000124">
    <property type="protein sequence ID" value="GAB20710.1"/>
    <property type="molecule type" value="Genomic_DNA"/>
</dbReference>
<comment type="caution">
    <text evidence="1">The sequence shown here is derived from an EMBL/GenBank/DDBJ whole genome shotgun (WGS) entry which is preliminary data.</text>
</comment>
<keyword evidence="2" id="KW-1185">Reference proteome</keyword>
<evidence type="ECO:0000313" key="2">
    <source>
        <dbReference type="Proteomes" id="UP000035034"/>
    </source>
</evidence>
<accession>H0R6K9</accession>
<proteinExistence type="predicted"/>